<dbReference type="PANTHER" id="PTHR47630:SF4">
    <property type="entry name" value="NUCLEAR HORMONE RECEPTOR FAMILY MEMBER NHR-62"/>
    <property type="match status" value="1"/>
</dbReference>
<keyword evidence="5 11" id="KW-0862">Zinc</keyword>
<feature type="domain" description="Nuclear receptor" evidence="13">
    <location>
        <begin position="154"/>
        <end position="229"/>
    </location>
</feature>
<evidence type="ECO:0000313" key="16">
    <source>
        <dbReference type="Proteomes" id="UP001176961"/>
    </source>
</evidence>
<name>A0AA36DUC9_CYLNA</name>
<evidence type="ECO:0000256" key="1">
    <source>
        <dbReference type="ARBA" id="ARBA00004123"/>
    </source>
</evidence>
<dbReference type="PANTHER" id="PTHR47630">
    <property type="entry name" value="NUCLEAR HORMONE RECEPTOR FAMILY-RELATED-RELATED"/>
    <property type="match status" value="1"/>
</dbReference>
<dbReference type="PROSITE" id="PS51030">
    <property type="entry name" value="NUCLEAR_REC_DBD_2"/>
    <property type="match status" value="1"/>
</dbReference>
<dbReference type="SUPFAM" id="SSF48508">
    <property type="entry name" value="Nuclear receptor ligand-binding domain"/>
    <property type="match status" value="1"/>
</dbReference>
<feature type="region of interest" description="Disordered" evidence="12">
    <location>
        <begin position="19"/>
        <end position="46"/>
    </location>
</feature>
<dbReference type="CDD" id="cd06960">
    <property type="entry name" value="NR_DBD_HNF4A"/>
    <property type="match status" value="1"/>
</dbReference>
<dbReference type="InterPro" id="IPR035500">
    <property type="entry name" value="NHR-like_dom_sf"/>
</dbReference>
<dbReference type="Proteomes" id="UP001176961">
    <property type="component" value="Unassembled WGS sequence"/>
</dbReference>
<dbReference type="GO" id="GO:0003700">
    <property type="term" value="F:DNA-binding transcription factor activity"/>
    <property type="evidence" value="ECO:0007669"/>
    <property type="project" value="InterPro"/>
</dbReference>
<feature type="domain" description="NR LBD" evidence="14">
    <location>
        <begin position="277"/>
        <end position="546"/>
    </location>
</feature>
<feature type="compositionally biased region" description="Basic and acidic residues" evidence="12">
    <location>
        <begin position="21"/>
        <end position="31"/>
    </location>
</feature>
<accession>A0AA36DUC9</accession>
<dbReference type="GO" id="GO:0008270">
    <property type="term" value="F:zinc ion binding"/>
    <property type="evidence" value="ECO:0007669"/>
    <property type="project" value="UniProtKB-KW"/>
</dbReference>
<dbReference type="FunFam" id="3.30.50.10:FF:000030">
    <property type="entry name" value="Nuclear Hormone Receptor family"/>
    <property type="match status" value="1"/>
</dbReference>
<evidence type="ECO:0000256" key="6">
    <source>
        <dbReference type="ARBA" id="ARBA00023015"/>
    </source>
</evidence>
<evidence type="ECO:0000259" key="14">
    <source>
        <dbReference type="PROSITE" id="PS51843"/>
    </source>
</evidence>
<dbReference type="EMBL" id="CATQJL010000112">
    <property type="protein sequence ID" value="CAJ0593840.1"/>
    <property type="molecule type" value="Genomic_DNA"/>
</dbReference>
<dbReference type="PRINTS" id="PR00398">
    <property type="entry name" value="STRDHORMONER"/>
</dbReference>
<evidence type="ECO:0000256" key="3">
    <source>
        <dbReference type="ARBA" id="ARBA00022723"/>
    </source>
</evidence>
<comment type="similarity">
    <text evidence="2 11">Belongs to the nuclear hormone receptor family.</text>
</comment>
<evidence type="ECO:0000259" key="13">
    <source>
        <dbReference type="PROSITE" id="PS51030"/>
    </source>
</evidence>
<dbReference type="InterPro" id="IPR049636">
    <property type="entry name" value="HNF4-like_DBD"/>
</dbReference>
<keyword evidence="9 11" id="KW-0675">Receptor</keyword>
<evidence type="ECO:0000256" key="4">
    <source>
        <dbReference type="ARBA" id="ARBA00022771"/>
    </source>
</evidence>
<keyword evidence="8 11" id="KW-0804">Transcription</keyword>
<dbReference type="SUPFAM" id="SSF57716">
    <property type="entry name" value="Glucocorticoid receptor-like (DNA-binding domain)"/>
    <property type="match status" value="1"/>
</dbReference>
<dbReference type="Pfam" id="PF00104">
    <property type="entry name" value="Hormone_recep"/>
    <property type="match status" value="1"/>
</dbReference>
<protein>
    <submittedName>
        <fullName evidence="15">Uncharacterized protein</fullName>
    </submittedName>
</protein>
<keyword evidence="6 11" id="KW-0805">Transcription regulation</keyword>
<feature type="compositionally biased region" description="Basic and acidic residues" evidence="12">
    <location>
        <begin position="228"/>
        <end position="240"/>
    </location>
</feature>
<sequence length="551" mass="61179">MAQWLTGAAAISNIKAQFLPRDSKNPDERNPRRSPVHGASAPDRRGGRCSLGVDRACRVCAVGGTLLQCCRLLTGRSMFNTLASLDHSDVFDGVASTALDELIRNSAAALSGHSGLSGIQPMTGLNGTQFAQSNSLVNSQDAPSRGRKKNSSMNLVCVVCGDQAFGKHYGVNACNGCKGFFRRSVWNNRQYMCRFDGQCAIAKEHRNVCRACRLKQCFIAGMNPRAVQSERERSDPMHELDDADDDYRENSPDRCSVEVQTDQCSVKADTLPSPDVELSKAADTLLAMHRQVCSRVDPPSVSGLSRSDGLSSASVSFINAFYNPNMISARTPLVITAERVATLKDVMQDWRRSFVLFVDWLHALPEFASLSVDDQILIGKSKFGPFYWWMLANWTNEANCDGVCYANGTYFPRIESLQCFPDVRGCSERMVVTLSEPLRELQLDETEKSLMLAVIVFSDEPLELSVSGKEHARSMGHRFVRMLHHHVRNREPSLSNAAIALRIAKIMILLTATTNLVYMASDNFQLHDVLHIVDFDSWNDDFLKNSFKDSI</sequence>
<dbReference type="InterPro" id="IPR013088">
    <property type="entry name" value="Znf_NHR/GATA"/>
</dbReference>
<keyword evidence="4 11" id="KW-0863">Zinc-finger</keyword>
<reference evidence="15" key="1">
    <citation type="submission" date="2023-07" db="EMBL/GenBank/DDBJ databases">
        <authorList>
            <consortium name="CYATHOMIX"/>
        </authorList>
    </citation>
    <scope>NUCLEOTIDE SEQUENCE</scope>
    <source>
        <strain evidence="15">N/A</strain>
    </source>
</reference>
<keyword evidence="3 11" id="KW-0479">Metal-binding</keyword>
<keyword evidence="7 11" id="KW-0238">DNA-binding</keyword>
<dbReference type="PROSITE" id="PS51843">
    <property type="entry name" value="NR_LBD"/>
    <property type="match status" value="1"/>
</dbReference>
<dbReference type="PROSITE" id="PS00031">
    <property type="entry name" value="NUCLEAR_REC_DBD_1"/>
    <property type="match status" value="1"/>
</dbReference>
<dbReference type="AlphaFoldDB" id="A0AA36DUC9"/>
<comment type="caution">
    <text evidence="15">The sequence shown here is derived from an EMBL/GenBank/DDBJ whole genome shotgun (WGS) entry which is preliminary data.</text>
</comment>
<dbReference type="Gene3D" id="1.10.565.10">
    <property type="entry name" value="Retinoid X Receptor"/>
    <property type="match status" value="1"/>
</dbReference>
<dbReference type="InterPro" id="IPR000536">
    <property type="entry name" value="Nucl_hrmn_rcpt_lig-bd"/>
</dbReference>
<dbReference type="GO" id="GO:0000978">
    <property type="term" value="F:RNA polymerase II cis-regulatory region sequence-specific DNA binding"/>
    <property type="evidence" value="ECO:0007669"/>
    <property type="project" value="InterPro"/>
</dbReference>
<evidence type="ECO:0000256" key="12">
    <source>
        <dbReference type="SAM" id="MobiDB-lite"/>
    </source>
</evidence>
<feature type="region of interest" description="Disordered" evidence="12">
    <location>
        <begin position="228"/>
        <end position="252"/>
    </location>
</feature>
<dbReference type="Gene3D" id="3.30.50.10">
    <property type="entry name" value="Erythroid Transcription Factor GATA-1, subunit A"/>
    <property type="match status" value="1"/>
</dbReference>
<dbReference type="PRINTS" id="PR00047">
    <property type="entry name" value="STROIDFINGER"/>
</dbReference>
<comment type="subcellular location">
    <subcellularLocation>
        <location evidence="1 11">Nucleus</location>
    </subcellularLocation>
</comment>
<dbReference type="InterPro" id="IPR001628">
    <property type="entry name" value="Znf_hrmn_rcpt"/>
</dbReference>
<evidence type="ECO:0000256" key="10">
    <source>
        <dbReference type="ARBA" id="ARBA00023242"/>
    </source>
</evidence>
<evidence type="ECO:0000313" key="15">
    <source>
        <dbReference type="EMBL" id="CAJ0593840.1"/>
    </source>
</evidence>
<dbReference type="SMART" id="SM00399">
    <property type="entry name" value="ZnF_C4"/>
    <property type="match status" value="1"/>
</dbReference>
<dbReference type="SMART" id="SM00430">
    <property type="entry name" value="HOLI"/>
    <property type="match status" value="1"/>
</dbReference>
<keyword evidence="16" id="KW-1185">Reference proteome</keyword>
<dbReference type="GO" id="GO:0005634">
    <property type="term" value="C:nucleus"/>
    <property type="evidence" value="ECO:0007669"/>
    <property type="project" value="UniProtKB-SubCell"/>
</dbReference>
<evidence type="ECO:0000256" key="9">
    <source>
        <dbReference type="ARBA" id="ARBA00023170"/>
    </source>
</evidence>
<keyword evidence="10 11" id="KW-0539">Nucleus</keyword>
<proteinExistence type="inferred from homology"/>
<evidence type="ECO:0000256" key="8">
    <source>
        <dbReference type="ARBA" id="ARBA00023163"/>
    </source>
</evidence>
<dbReference type="InterPro" id="IPR001723">
    <property type="entry name" value="Nuclear_hrmn_rcpt"/>
</dbReference>
<dbReference type="Pfam" id="PF00105">
    <property type="entry name" value="zf-C4"/>
    <property type="match status" value="1"/>
</dbReference>
<evidence type="ECO:0000256" key="7">
    <source>
        <dbReference type="ARBA" id="ARBA00023125"/>
    </source>
</evidence>
<dbReference type="CDD" id="cd06157">
    <property type="entry name" value="NR_LBD"/>
    <property type="match status" value="1"/>
</dbReference>
<organism evidence="15 16">
    <name type="scientific">Cylicocyclus nassatus</name>
    <name type="common">Nematode worm</name>
    <dbReference type="NCBI Taxonomy" id="53992"/>
    <lineage>
        <taxon>Eukaryota</taxon>
        <taxon>Metazoa</taxon>
        <taxon>Ecdysozoa</taxon>
        <taxon>Nematoda</taxon>
        <taxon>Chromadorea</taxon>
        <taxon>Rhabditida</taxon>
        <taxon>Rhabditina</taxon>
        <taxon>Rhabditomorpha</taxon>
        <taxon>Strongyloidea</taxon>
        <taxon>Strongylidae</taxon>
        <taxon>Cylicocyclus</taxon>
    </lineage>
</organism>
<dbReference type="InterPro" id="IPR052499">
    <property type="entry name" value="C.elegans_NHRs"/>
</dbReference>
<evidence type="ECO:0000256" key="2">
    <source>
        <dbReference type="ARBA" id="ARBA00005993"/>
    </source>
</evidence>
<gene>
    <name evidence="15" type="ORF">CYNAS_LOCUS5823</name>
</gene>
<evidence type="ECO:0000256" key="5">
    <source>
        <dbReference type="ARBA" id="ARBA00022833"/>
    </source>
</evidence>
<evidence type="ECO:0000256" key="11">
    <source>
        <dbReference type="RuleBase" id="RU004334"/>
    </source>
</evidence>